<evidence type="ECO:0000313" key="2">
    <source>
        <dbReference type="RefSeq" id="XP_023946092.2"/>
    </source>
</evidence>
<organism evidence="1 2">
    <name type="scientific">Bicyclus anynana</name>
    <name type="common">Squinting bush brown butterfly</name>
    <dbReference type="NCBI Taxonomy" id="110368"/>
    <lineage>
        <taxon>Eukaryota</taxon>
        <taxon>Metazoa</taxon>
        <taxon>Ecdysozoa</taxon>
        <taxon>Arthropoda</taxon>
        <taxon>Hexapoda</taxon>
        <taxon>Insecta</taxon>
        <taxon>Pterygota</taxon>
        <taxon>Neoptera</taxon>
        <taxon>Endopterygota</taxon>
        <taxon>Lepidoptera</taxon>
        <taxon>Glossata</taxon>
        <taxon>Ditrysia</taxon>
        <taxon>Papilionoidea</taxon>
        <taxon>Nymphalidae</taxon>
        <taxon>Satyrinae</taxon>
        <taxon>Satyrini</taxon>
        <taxon>Mycalesina</taxon>
        <taxon>Bicyclus</taxon>
    </lineage>
</organism>
<keyword evidence="1" id="KW-1185">Reference proteome</keyword>
<dbReference type="OrthoDB" id="7464812at2759"/>
<dbReference type="AlphaFoldDB" id="A0A6J1NM60"/>
<evidence type="ECO:0000313" key="1">
    <source>
        <dbReference type="Proteomes" id="UP001652582"/>
    </source>
</evidence>
<reference evidence="2" key="1">
    <citation type="submission" date="2025-08" db="UniProtKB">
        <authorList>
            <consortium name="RefSeq"/>
        </authorList>
    </citation>
    <scope>IDENTIFICATION</scope>
</reference>
<sequence length="228" mass="26381">MDGFKALHDIALEFENYNRQVAAELTTAVSEPFEDVVNVKVRNIKLLTSKYRLLEAKSNAATPQVQEKLKNDQTILDYEEEVSSKITKQLVVKAVTQNNTVKKLITMPSEKLAPEFVVKKEQIIEELKKFSEHEVKFAFLEKTLDMTETELMEVQRRWDQVAGQLKDTPKEQQDNGPLVQKLHVLHEKLDKIRWLIAKLATSRGDYDWSTDPHNRLRALAMARQHDNV</sequence>
<name>A0A6J1NM60_BICAN</name>
<proteinExistence type="predicted"/>
<dbReference type="KEGG" id="bany:112051611"/>
<protein>
    <submittedName>
        <fullName evidence="2">Uncharacterized protein LOC112051611</fullName>
    </submittedName>
</protein>
<dbReference type="RefSeq" id="XP_023946092.2">
    <property type="nucleotide sequence ID" value="XM_024090324.2"/>
</dbReference>
<accession>A0A6J1NM60</accession>
<dbReference type="GeneID" id="112051611"/>
<gene>
    <name evidence="2" type="primary">LOC112051611</name>
</gene>
<dbReference type="Proteomes" id="UP001652582">
    <property type="component" value="Chromosome 10"/>
</dbReference>